<dbReference type="SMART" id="SM00338">
    <property type="entry name" value="BRLZ"/>
    <property type="match status" value="1"/>
</dbReference>
<evidence type="ECO:0000313" key="5">
    <source>
        <dbReference type="EMBL" id="OXV07060.1"/>
    </source>
</evidence>
<dbReference type="CDD" id="cd14688">
    <property type="entry name" value="bZIP_YAP"/>
    <property type="match status" value="1"/>
</dbReference>
<dbReference type="PANTHER" id="PTHR40621:SF8">
    <property type="entry name" value="AP-1-LIKE TRANSCRIPTION FACTOR YAP3"/>
    <property type="match status" value="1"/>
</dbReference>
<reference evidence="5 6" key="1">
    <citation type="journal article" date="2015" name="Environ. Microbiol.">
        <title>Metagenome sequence of Elaphomyces granulatus from sporocarp tissue reveals Ascomycota ectomycorrhizal fingerprints of genome expansion and a Proteobacteria-rich microbiome.</title>
        <authorList>
            <person name="Quandt C.A."/>
            <person name="Kohler A."/>
            <person name="Hesse C.N."/>
            <person name="Sharpton T.J."/>
            <person name="Martin F."/>
            <person name="Spatafora J.W."/>
        </authorList>
    </citation>
    <scope>NUCLEOTIDE SEQUENCE [LARGE SCALE GENOMIC DNA]</scope>
    <source>
        <strain evidence="5 6">OSC145934</strain>
    </source>
</reference>
<proteinExistence type="predicted"/>
<evidence type="ECO:0000256" key="1">
    <source>
        <dbReference type="ARBA" id="ARBA00004123"/>
    </source>
</evidence>
<comment type="subcellular location">
    <subcellularLocation>
        <location evidence="1">Nucleus</location>
    </subcellularLocation>
</comment>
<dbReference type="Gene3D" id="1.20.5.170">
    <property type="match status" value="1"/>
</dbReference>
<dbReference type="SUPFAM" id="SSF57959">
    <property type="entry name" value="Leucine zipper domain"/>
    <property type="match status" value="1"/>
</dbReference>
<evidence type="ECO:0000259" key="4">
    <source>
        <dbReference type="PROSITE" id="PS50217"/>
    </source>
</evidence>
<dbReference type="GO" id="GO:0001228">
    <property type="term" value="F:DNA-binding transcription activator activity, RNA polymerase II-specific"/>
    <property type="evidence" value="ECO:0007669"/>
    <property type="project" value="TreeGrafter"/>
</dbReference>
<evidence type="ECO:0000256" key="3">
    <source>
        <dbReference type="SAM" id="MobiDB-lite"/>
    </source>
</evidence>
<dbReference type="InterPro" id="IPR046347">
    <property type="entry name" value="bZIP_sf"/>
</dbReference>
<dbReference type="OrthoDB" id="4940293at2759"/>
<keyword evidence="6" id="KW-1185">Reference proteome</keyword>
<dbReference type="InterPro" id="IPR013910">
    <property type="entry name" value="TF_PAP1"/>
</dbReference>
<feature type="region of interest" description="Disordered" evidence="3">
    <location>
        <begin position="46"/>
        <end position="130"/>
    </location>
</feature>
<evidence type="ECO:0000256" key="2">
    <source>
        <dbReference type="ARBA" id="ARBA00023242"/>
    </source>
</evidence>
<name>A0A232LSC1_9EURO</name>
<dbReference type="Pfam" id="PF08601">
    <property type="entry name" value="PAP1"/>
    <property type="match status" value="1"/>
</dbReference>
<comment type="caution">
    <text evidence="5">The sequence shown here is derived from an EMBL/GenBank/DDBJ whole genome shotgun (WGS) entry which is preliminary data.</text>
</comment>
<dbReference type="Pfam" id="PF00170">
    <property type="entry name" value="bZIP_1"/>
    <property type="match status" value="1"/>
</dbReference>
<feature type="compositionally biased region" description="Polar residues" evidence="3">
    <location>
        <begin position="58"/>
        <end position="70"/>
    </location>
</feature>
<dbReference type="AlphaFoldDB" id="A0A232LSC1"/>
<dbReference type="Gene3D" id="1.10.238.100">
    <property type="entry name" value="YAP1 redox domain. Chain B"/>
    <property type="match status" value="1"/>
</dbReference>
<dbReference type="PROSITE" id="PS50217">
    <property type="entry name" value="BZIP"/>
    <property type="match status" value="1"/>
</dbReference>
<sequence>MDYSYFPSVMHQPFQLYIPTPQQASPPQSEIHSALYDINHHFDPSFHSGSLVGPPHSPESSSKTSVTNNEIKSDPLHYAPTEVGDDHPSGRNPGWGSSEEKEQPLNPAQRRRKEQNRAAQRAFRERKEKHVRELEHKLNELQQKSSDLHETNERLKRELAKVSTENEILRATSSGIPNSSHGSGPEPATTGPMKFTPKDFSSLSGDGQPDPVHRIVYCEETGEKLLDARATWNLIQSHKLVKEHLADVGDVCERLKRHARCDGQGPVFEEGRVLAAITESVAGGNDELI</sequence>
<feature type="domain" description="BZIP" evidence="4">
    <location>
        <begin position="106"/>
        <end position="169"/>
    </location>
</feature>
<dbReference type="InterPro" id="IPR004827">
    <property type="entry name" value="bZIP"/>
</dbReference>
<dbReference type="Proteomes" id="UP000243515">
    <property type="component" value="Unassembled WGS sequence"/>
</dbReference>
<protein>
    <recommendedName>
        <fullName evidence="4">BZIP domain-containing protein</fullName>
    </recommendedName>
</protein>
<organism evidence="5 6">
    <name type="scientific">Elaphomyces granulatus</name>
    <dbReference type="NCBI Taxonomy" id="519963"/>
    <lineage>
        <taxon>Eukaryota</taxon>
        <taxon>Fungi</taxon>
        <taxon>Dikarya</taxon>
        <taxon>Ascomycota</taxon>
        <taxon>Pezizomycotina</taxon>
        <taxon>Eurotiomycetes</taxon>
        <taxon>Eurotiomycetidae</taxon>
        <taxon>Eurotiales</taxon>
        <taxon>Elaphomycetaceae</taxon>
        <taxon>Elaphomyces</taxon>
    </lineage>
</organism>
<gene>
    <name evidence="5" type="ORF">Egran_05174</name>
</gene>
<keyword evidence="2" id="KW-0539">Nucleus</keyword>
<dbReference type="PANTHER" id="PTHR40621">
    <property type="entry name" value="TRANSCRIPTION FACTOR KAPC-RELATED"/>
    <property type="match status" value="1"/>
</dbReference>
<evidence type="ECO:0000313" key="6">
    <source>
        <dbReference type="Proteomes" id="UP000243515"/>
    </source>
</evidence>
<dbReference type="GO" id="GO:0090575">
    <property type="term" value="C:RNA polymerase II transcription regulator complex"/>
    <property type="evidence" value="ECO:0007669"/>
    <property type="project" value="TreeGrafter"/>
</dbReference>
<dbReference type="EMBL" id="NPHW01005149">
    <property type="protein sequence ID" value="OXV07060.1"/>
    <property type="molecule type" value="Genomic_DNA"/>
</dbReference>
<dbReference type="GO" id="GO:0000976">
    <property type="term" value="F:transcription cis-regulatory region binding"/>
    <property type="evidence" value="ECO:0007669"/>
    <property type="project" value="InterPro"/>
</dbReference>
<dbReference type="InterPro" id="IPR050936">
    <property type="entry name" value="AP-1-like"/>
</dbReference>
<accession>A0A232LSC1</accession>
<dbReference type="PROSITE" id="PS00036">
    <property type="entry name" value="BZIP_BASIC"/>
    <property type="match status" value="1"/>
</dbReference>